<dbReference type="InterPro" id="IPR044876">
    <property type="entry name" value="HRDC_dom_sf"/>
</dbReference>
<dbReference type="Proteomes" id="UP000885664">
    <property type="component" value="Unassembled WGS sequence"/>
</dbReference>
<sequence length="114" mass="12822">MVRKIIESRLVDNYEAAKILKEKLGSEGGQQNPIVARTEEFLSQVATKCDYEKSREVLKELMEIGISRETAIMLLNTLPTEEAEIRALLPSESQTLPLESTKKIAEILSKCQSK</sequence>
<dbReference type="PANTHER" id="PTHR39646">
    <property type="entry name" value="RNA POLYMERASE RPB4"/>
    <property type="match status" value="1"/>
</dbReference>
<dbReference type="GO" id="GO:0006352">
    <property type="term" value="P:DNA-templated transcription initiation"/>
    <property type="evidence" value="ECO:0007669"/>
    <property type="project" value="InterPro"/>
</dbReference>
<reference evidence="1" key="1">
    <citation type="journal article" date="2020" name="mSystems">
        <title>Genome- and Community-Level Interaction Insights into Carbon Utilization and Element Cycling Functions of Hydrothermarchaeota in Hydrothermal Sediment.</title>
        <authorList>
            <person name="Zhou Z."/>
            <person name="Liu Y."/>
            <person name="Xu W."/>
            <person name="Pan J."/>
            <person name="Luo Z.H."/>
            <person name="Li M."/>
        </authorList>
    </citation>
    <scope>NUCLEOTIDE SEQUENCE [LARGE SCALE GENOMIC DNA]</scope>
    <source>
        <strain evidence="1">SpSt-1259</strain>
    </source>
</reference>
<accession>A0A7C2Z416</accession>
<comment type="caution">
    <text evidence="1">The sequence shown here is derived from an EMBL/GenBank/DDBJ whole genome shotgun (WGS) entry which is preliminary data.</text>
</comment>
<dbReference type="InterPro" id="IPR010924">
    <property type="entry name" value="Rpo4"/>
</dbReference>
<dbReference type="PANTHER" id="PTHR39646:SF1">
    <property type="entry name" value="DNA-DIRECTED RNA POLYMERASE SUBUNIT RPO4"/>
    <property type="match status" value="1"/>
</dbReference>
<dbReference type="PIRSF" id="PIRSF005053">
    <property type="entry name" value="RNA_pol_F_arch"/>
    <property type="match status" value="1"/>
</dbReference>
<dbReference type="AlphaFoldDB" id="A0A7C2Z416"/>
<dbReference type="SUPFAM" id="SSF47819">
    <property type="entry name" value="HRDC-like"/>
    <property type="match status" value="1"/>
</dbReference>
<evidence type="ECO:0008006" key="2">
    <source>
        <dbReference type="Google" id="ProtNLM"/>
    </source>
</evidence>
<dbReference type="InterPro" id="IPR010997">
    <property type="entry name" value="HRDC-like_sf"/>
</dbReference>
<dbReference type="InterPro" id="IPR005574">
    <property type="entry name" value="Rpb4/RPC9"/>
</dbReference>
<name>A0A7C2Z416_9CREN</name>
<dbReference type="GO" id="GO:0000166">
    <property type="term" value="F:nucleotide binding"/>
    <property type="evidence" value="ECO:0007669"/>
    <property type="project" value="InterPro"/>
</dbReference>
<proteinExistence type="predicted"/>
<dbReference type="EMBL" id="DSFE01000061">
    <property type="protein sequence ID" value="HEU97761.1"/>
    <property type="molecule type" value="Genomic_DNA"/>
</dbReference>
<protein>
    <recommendedName>
        <fullName evidence="2">DNA-directed RNA polymerase subunit F</fullName>
    </recommendedName>
</protein>
<dbReference type="Gene3D" id="1.10.150.80">
    <property type="entry name" value="HRDC domain"/>
    <property type="match status" value="1"/>
</dbReference>
<dbReference type="GO" id="GO:0030880">
    <property type="term" value="C:RNA polymerase complex"/>
    <property type="evidence" value="ECO:0007669"/>
    <property type="project" value="InterPro"/>
</dbReference>
<evidence type="ECO:0000313" key="1">
    <source>
        <dbReference type="EMBL" id="HEU97761.1"/>
    </source>
</evidence>
<organism evidence="1">
    <name type="scientific">Fervidicoccus fontis</name>
    <dbReference type="NCBI Taxonomy" id="683846"/>
    <lineage>
        <taxon>Archaea</taxon>
        <taxon>Thermoproteota</taxon>
        <taxon>Thermoprotei</taxon>
        <taxon>Fervidicoccales</taxon>
        <taxon>Fervidicoccaceae</taxon>
        <taxon>Fervidicoccus</taxon>
    </lineage>
</organism>
<gene>
    <name evidence="1" type="ORF">ENO36_02765</name>
</gene>
<dbReference type="Pfam" id="PF03874">
    <property type="entry name" value="RNA_pol_Rpb4"/>
    <property type="match status" value="1"/>
</dbReference>